<accession>A0ABQ2A609</accession>
<evidence type="ECO:0000313" key="3">
    <source>
        <dbReference type="Proteomes" id="UP000605427"/>
    </source>
</evidence>
<evidence type="ECO:0008006" key="4">
    <source>
        <dbReference type="Google" id="ProtNLM"/>
    </source>
</evidence>
<keyword evidence="1" id="KW-0175">Coiled coil</keyword>
<evidence type="ECO:0000256" key="1">
    <source>
        <dbReference type="SAM" id="Coils"/>
    </source>
</evidence>
<proteinExistence type="predicted"/>
<protein>
    <recommendedName>
        <fullName evidence="4">Recombinase zinc beta ribbon domain-containing protein</fullName>
    </recommendedName>
</protein>
<evidence type="ECO:0000313" key="2">
    <source>
        <dbReference type="EMBL" id="GGH84867.1"/>
    </source>
</evidence>
<dbReference type="Proteomes" id="UP000605427">
    <property type="component" value="Unassembled WGS sequence"/>
</dbReference>
<feature type="coiled-coil region" evidence="1">
    <location>
        <begin position="93"/>
        <end position="160"/>
    </location>
</feature>
<dbReference type="EMBL" id="BMDD01000005">
    <property type="protein sequence ID" value="GGH84867.1"/>
    <property type="molecule type" value="Genomic_DNA"/>
</dbReference>
<name>A0ABQ2A609_9BACL</name>
<dbReference type="RefSeq" id="WP_172241598.1">
    <property type="nucleotide sequence ID" value="NZ_BMDD01000005.1"/>
</dbReference>
<reference evidence="3" key="1">
    <citation type="journal article" date="2019" name="Int. J. Syst. Evol. Microbiol.">
        <title>The Global Catalogue of Microorganisms (GCM) 10K type strain sequencing project: providing services to taxonomists for standard genome sequencing and annotation.</title>
        <authorList>
            <consortium name="The Broad Institute Genomics Platform"/>
            <consortium name="The Broad Institute Genome Sequencing Center for Infectious Disease"/>
            <person name="Wu L."/>
            <person name="Ma J."/>
        </authorList>
    </citation>
    <scope>NUCLEOTIDE SEQUENCE [LARGE SCALE GENOMIC DNA]</scope>
    <source>
        <strain evidence="3">CCM 8702</strain>
    </source>
</reference>
<comment type="caution">
    <text evidence="2">The sequence shown here is derived from an EMBL/GenBank/DDBJ whole genome shotgun (WGS) entry which is preliminary data.</text>
</comment>
<organism evidence="2 3">
    <name type="scientific">Saccharibacillus endophyticus</name>
    <dbReference type="NCBI Taxonomy" id="2060666"/>
    <lineage>
        <taxon>Bacteria</taxon>
        <taxon>Bacillati</taxon>
        <taxon>Bacillota</taxon>
        <taxon>Bacilli</taxon>
        <taxon>Bacillales</taxon>
        <taxon>Paenibacillaceae</taxon>
        <taxon>Saccharibacillus</taxon>
    </lineage>
</organism>
<keyword evidence="3" id="KW-1185">Reference proteome</keyword>
<sequence>MGVIELLNTFYNSKTYKLASGEIQKWKRAVYRCSGKALRKNECIGQTIYSQSKIEDAVLEEVTRYLNHMKKIDYKKFAKDYNQEEYGLIQIALNEKNKELQDAYAEIDTLKKEVTKSILGKSAFKPELLNEMIEQKETDIQRIDSEVRKLEEDFKIKKLELSDIRELAENIRIWLTKFNESTHEKKKVMLRGLIKGITIFKDSIEINFRIDVVQFLSTAGNGSISDISTRAHSWRR</sequence>
<gene>
    <name evidence="2" type="ORF">GCM10007362_40950</name>
</gene>